<evidence type="ECO:0000256" key="3">
    <source>
        <dbReference type="PROSITE-ProRule" id="PRU00708"/>
    </source>
</evidence>
<dbReference type="FunFam" id="1.25.40.10:FF:000242">
    <property type="entry name" value="Pentatricopeptide repeat-containing protein"/>
    <property type="match status" value="1"/>
</dbReference>
<keyword evidence="2" id="KW-0677">Repeat</keyword>
<feature type="domain" description="DYW" evidence="4">
    <location>
        <begin position="431"/>
        <end position="523"/>
    </location>
</feature>
<dbReference type="Pfam" id="PF13041">
    <property type="entry name" value="PPR_2"/>
    <property type="match status" value="2"/>
</dbReference>
<dbReference type="PROSITE" id="PS51375">
    <property type="entry name" value="PPR"/>
    <property type="match status" value="2"/>
</dbReference>
<dbReference type="Gramene" id="Tc03v2_t011670.3">
    <property type="protein sequence ID" value="Tc03v2_p011670.3"/>
    <property type="gene ID" value="Tc03v2_g011670"/>
</dbReference>
<dbReference type="AlphaFoldDB" id="A0AB32W442"/>
<dbReference type="Pfam" id="PF01535">
    <property type="entry name" value="PPR"/>
    <property type="match status" value="3"/>
</dbReference>
<reference evidence="6" key="2">
    <citation type="submission" date="2025-08" db="UniProtKB">
        <authorList>
            <consortium name="RefSeq"/>
        </authorList>
    </citation>
    <scope>IDENTIFICATION</scope>
</reference>
<protein>
    <submittedName>
        <fullName evidence="6">Pentatricopeptide repeat-containing protein At5g50990 isoform X2</fullName>
    </submittedName>
</protein>
<dbReference type="Proteomes" id="UP000694886">
    <property type="component" value="Chromosome 3"/>
</dbReference>
<dbReference type="InterPro" id="IPR046848">
    <property type="entry name" value="E_motif"/>
</dbReference>
<evidence type="ECO:0000313" key="6">
    <source>
        <dbReference type="RefSeq" id="XP_017973551.1"/>
    </source>
</evidence>
<name>A0AB32W442_THECC</name>
<dbReference type="InterPro" id="IPR011990">
    <property type="entry name" value="TPR-like_helical_dom_sf"/>
</dbReference>
<dbReference type="InterPro" id="IPR002885">
    <property type="entry name" value="PPR_rpt"/>
</dbReference>
<dbReference type="InterPro" id="IPR046960">
    <property type="entry name" value="PPR_At4g14850-like_plant"/>
</dbReference>
<comment type="similarity">
    <text evidence="1">Belongs to the PPR family. PCMP-H subfamily.</text>
</comment>
<evidence type="ECO:0000313" key="5">
    <source>
        <dbReference type="Proteomes" id="UP000694886"/>
    </source>
</evidence>
<feature type="repeat" description="PPR" evidence="3">
    <location>
        <begin position="118"/>
        <end position="152"/>
    </location>
</feature>
<dbReference type="GO" id="GO:0008270">
    <property type="term" value="F:zinc ion binding"/>
    <property type="evidence" value="ECO:0007669"/>
    <property type="project" value="InterPro"/>
</dbReference>
<dbReference type="GO" id="GO:0003723">
    <property type="term" value="F:RNA binding"/>
    <property type="evidence" value="ECO:0007669"/>
    <property type="project" value="InterPro"/>
</dbReference>
<dbReference type="NCBIfam" id="TIGR00756">
    <property type="entry name" value="PPR"/>
    <property type="match status" value="2"/>
</dbReference>
<dbReference type="Pfam" id="PF14432">
    <property type="entry name" value="DYW_deaminase"/>
    <property type="match status" value="1"/>
</dbReference>
<sequence length="523" mass="59241">MQRNGVKKLIQQTSAAIRYHRTVCEILEACKLSSDYKTASAIHAIIFKLGYGTYPSLVTTLISTYLQCGWLVLAHQLIDQVFRSDCNLVILNLVIEHLMKLGEYGSAKKVFHKMPVRDLVTWNIMIGGYVRNARFEEALTFFREMLGSNVKPDKFTFASVITGCARLGALNHALWVHSLITEKEIELNAILNAALIDMYSKCGRIHTAKEVFNSAEHNDVSIWNAMINGLAIHGLAFEAIAVFSKMRVENILPDSITFIVLLTACSHSGLVEEGQKYFDLMSGHYSIQPQIEHYGAMVDLYGRAGQLEEAYAIIKAMPMEPDIVIWRALLSACRTYRKPELGEVAIANISRLESGDYVLLSNIYCSVKKWESAEGLREMMKKKGIRKIRGRSWIELGGIIHRFKAGDRSHPETEGLYKVLEGLIQRTKLKGFLPETELVLMDISEEEKEGNLNHHSEKLALAYGILKTSPGTEIMISKNLRICHDCHNWIKMVSKLLIRVIIVRDRIRFHRFEGGLCSCADYW</sequence>
<dbReference type="RefSeq" id="XP_017973551.1">
    <property type="nucleotide sequence ID" value="XM_018118062.1"/>
</dbReference>
<dbReference type="PANTHER" id="PTHR47926">
    <property type="entry name" value="PENTATRICOPEPTIDE REPEAT-CONTAINING PROTEIN"/>
    <property type="match status" value="1"/>
</dbReference>
<dbReference type="InterPro" id="IPR032867">
    <property type="entry name" value="DYW_dom"/>
</dbReference>
<dbReference type="GeneID" id="18605214"/>
<accession>A0AB32W442</accession>
<proteinExistence type="inferred from homology"/>
<dbReference type="Gene3D" id="1.25.40.10">
    <property type="entry name" value="Tetratricopeptide repeat domain"/>
    <property type="match status" value="2"/>
</dbReference>
<reference evidence="5" key="1">
    <citation type="journal article" date="1997" name="Nucleic Acids Res.">
        <title>tRNAscan-SE: a program for improved detection of transfer RNA genes in genomic sequence.</title>
        <authorList>
            <person name="Lowe T.M."/>
            <person name="Eddy S.R."/>
        </authorList>
    </citation>
    <scope>NUCLEOTIDE SEQUENCE [LARGE SCALE GENOMIC DNA]</scope>
    <source>
        <strain evidence="5">r\B97-61/B2</strain>
    </source>
</reference>
<feature type="repeat" description="PPR" evidence="3">
    <location>
        <begin position="219"/>
        <end position="253"/>
    </location>
</feature>
<evidence type="ECO:0000259" key="4">
    <source>
        <dbReference type="Pfam" id="PF14432"/>
    </source>
</evidence>
<evidence type="ECO:0000256" key="1">
    <source>
        <dbReference type="ARBA" id="ARBA00006643"/>
    </source>
</evidence>
<dbReference type="PANTHER" id="PTHR47926:SF360">
    <property type="entry name" value="PENTATRICOPEPTIDE REPEAT-CONTAINING PROTEIN"/>
    <property type="match status" value="1"/>
</dbReference>
<gene>
    <name evidence="6" type="primary">LOC18605214</name>
</gene>
<dbReference type="Pfam" id="PF20431">
    <property type="entry name" value="E_motif"/>
    <property type="match status" value="1"/>
</dbReference>
<evidence type="ECO:0000256" key="2">
    <source>
        <dbReference type="ARBA" id="ARBA00022737"/>
    </source>
</evidence>
<organism evidence="5 6">
    <name type="scientific">Theobroma cacao</name>
    <name type="common">Cacao</name>
    <name type="synonym">Cocoa</name>
    <dbReference type="NCBI Taxonomy" id="3641"/>
    <lineage>
        <taxon>Eukaryota</taxon>
        <taxon>Viridiplantae</taxon>
        <taxon>Streptophyta</taxon>
        <taxon>Embryophyta</taxon>
        <taxon>Tracheophyta</taxon>
        <taxon>Spermatophyta</taxon>
        <taxon>Magnoliopsida</taxon>
        <taxon>eudicotyledons</taxon>
        <taxon>Gunneridae</taxon>
        <taxon>Pentapetalae</taxon>
        <taxon>rosids</taxon>
        <taxon>malvids</taxon>
        <taxon>Malvales</taxon>
        <taxon>Malvaceae</taxon>
        <taxon>Byttnerioideae</taxon>
        <taxon>Theobroma</taxon>
    </lineage>
</organism>
<dbReference type="GO" id="GO:0009451">
    <property type="term" value="P:RNA modification"/>
    <property type="evidence" value="ECO:0007669"/>
    <property type="project" value="InterPro"/>
</dbReference>